<accession>A0A150GTG7</accession>
<name>A0A150GTG7_GONPE</name>
<dbReference type="EMBL" id="LSYV01000009">
    <property type="protein sequence ID" value="KXZ53073.1"/>
    <property type="molecule type" value="Genomic_DNA"/>
</dbReference>
<keyword evidence="2" id="KW-0812">Transmembrane</keyword>
<reference evidence="4" key="1">
    <citation type="journal article" date="2016" name="Nat. Commun.">
        <title>The Gonium pectorale genome demonstrates co-option of cell cycle regulation during the evolution of multicellularity.</title>
        <authorList>
            <person name="Hanschen E.R."/>
            <person name="Marriage T.N."/>
            <person name="Ferris P.J."/>
            <person name="Hamaji T."/>
            <person name="Toyoda A."/>
            <person name="Fujiyama A."/>
            <person name="Neme R."/>
            <person name="Noguchi H."/>
            <person name="Minakuchi Y."/>
            <person name="Suzuki M."/>
            <person name="Kawai-Toyooka H."/>
            <person name="Smith D.R."/>
            <person name="Sparks H."/>
            <person name="Anderson J."/>
            <person name="Bakaric R."/>
            <person name="Luria V."/>
            <person name="Karger A."/>
            <person name="Kirschner M.W."/>
            <person name="Durand P.M."/>
            <person name="Michod R.E."/>
            <person name="Nozaki H."/>
            <person name="Olson B.J."/>
        </authorList>
    </citation>
    <scope>NUCLEOTIDE SEQUENCE [LARGE SCALE GENOMIC DNA]</scope>
    <source>
        <strain evidence="4">NIES-2863</strain>
    </source>
</reference>
<gene>
    <name evidence="3" type="ORF">GPECTOR_8g66</name>
</gene>
<feature type="region of interest" description="Disordered" evidence="1">
    <location>
        <begin position="1"/>
        <end position="30"/>
    </location>
</feature>
<sequence>MPSLTHKAEKAGEDTVKCAKEKTQRARTRVETDEDLRRNLIIGGIATLAAGVVGVGGWFLFKKRDDIKKGLKDARDTIKDKLEHHSNKPTAGAAS</sequence>
<comment type="caution">
    <text evidence="3">The sequence shown here is derived from an EMBL/GenBank/DDBJ whole genome shotgun (WGS) entry which is preliminary data.</text>
</comment>
<feature type="transmembrane region" description="Helical" evidence="2">
    <location>
        <begin position="40"/>
        <end position="61"/>
    </location>
</feature>
<evidence type="ECO:0000313" key="4">
    <source>
        <dbReference type="Proteomes" id="UP000075714"/>
    </source>
</evidence>
<dbReference type="OrthoDB" id="540531at2759"/>
<evidence type="ECO:0008006" key="5">
    <source>
        <dbReference type="Google" id="ProtNLM"/>
    </source>
</evidence>
<proteinExistence type="predicted"/>
<organism evidence="3 4">
    <name type="scientific">Gonium pectorale</name>
    <name type="common">Green alga</name>
    <dbReference type="NCBI Taxonomy" id="33097"/>
    <lineage>
        <taxon>Eukaryota</taxon>
        <taxon>Viridiplantae</taxon>
        <taxon>Chlorophyta</taxon>
        <taxon>core chlorophytes</taxon>
        <taxon>Chlorophyceae</taxon>
        <taxon>CS clade</taxon>
        <taxon>Chlamydomonadales</taxon>
        <taxon>Volvocaceae</taxon>
        <taxon>Gonium</taxon>
    </lineage>
</organism>
<protein>
    <recommendedName>
        <fullName evidence="5">YtxH domain-containing protein</fullName>
    </recommendedName>
</protein>
<keyword evidence="2" id="KW-1133">Transmembrane helix</keyword>
<dbReference type="Proteomes" id="UP000075714">
    <property type="component" value="Unassembled WGS sequence"/>
</dbReference>
<evidence type="ECO:0000256" key="1">
    <source>
        <dbReference type="SAM" id="MobiDB-lite"/>
    </source>
</evidence>
<keyword evidence="2" id="KW-0472">Membrane</keyword>
<evidence type="ECO:0000256" key="2">
    <source>
        <dbReference type="SAM" id="Phobius"/>
    </source>
</evidence>
<keyword evidence="4" id="KW-1185">Reference proteome</keyword>
<dbReference type="AlphaFoldDB" id="A0A150GTG7"/>
<evidence type="ECO:0000313" key="3">
    <source>
        <dbReference type="EMBL" id="KXZ53073.1"/>
    </source>
</evidence>